<reference evidence="5 6" key="1">
    <citation type="submission" date="2021-06" db="EMBL/GenBank/DDBJ databases">
        <authorList>
            <person name="Sun Q."/>
            <person name="Li D."/>
        </authorList>
    </citation>
    <scope>NUCLEOTIDE SEQUENCE [LARGE SCALE GENOMIC DNA]</scope>
    <source>
        <strain evidence="5 6">MSJd-7</strain>
    </source>
</reference>
<comment type="caution">
    <text evidence="5">The sequence shown here is derived from an EMBL/GenBank/DDBJ whole genome shotgun (WGS) entry which is preliminary data.</text>
</comment>
<accession>A0ABS6EQC1</accession>
<keyword evidence="6" id="KW-1185">Reference proteome</keyword>
<keyword evidence="2" id="KW-0175">Coiled coil</keyword>
<evidence type="ECO:0000256" key="1">
    <source>
        <dbReference type="PROSITE-ProRule" id="PRU00169"/>
    </source>
</evidence>
<dbReference type="EMBL" id="JAHLQI010000002">
    <property type="protein sequence ID" value="MBU5489695.1"/>
    <property type="molecule type" value="Genomic_DNA"/>
</dbReference>
<dbReference type="RefSeq" id="WP_216469352.1">
    <property type="nucleotide sequence ID" value="NZ_JAHLQI010000002.1"/>
</dbReference>
<dbReference type="Pfam" id="PF03861">
    <property type="entry name" value="ANTAR"/>
    <property type="match status" value="1"/>
</dbReference>
<dbReference type="Proteomes" id="UP000783588">
    <property type="component" value="Unassembled WGS sequence"/>
</dbReference>
<dbReference type="InterPro" id="IPR005561">
    <property type="entry name" value="ANTAR"/>
</dbReference>
<comment type="caution">
    <text evidence="1">Lacks conserved residue(s) required for the propagation of feature annotation.</text>
</comment>
<dbReference type="PIRSF" id="PIRSF036382">
    <property type="entry name" value="RR_antiterm"/>
    <property type="match status" value="1"/>
</dbReference>
<evidence type="ECO:0000259" key="4">
    <source>
        <dbReference type="PROSITE" id="PS50921"/>
    </source>
</evidence>
<dbReference type="InterPro" id="IPR008327">
    <property type="entry name" value="Sig_transdc_resp-reg_antiterm"/>
</dbReference>
<evidence type="ECO:0000313" key="6">
    <source>
        <dbReference type="Proteomes" id="UP000783588"/>
    </source>
</evidence>
<evidence type="ECO:0000259" key="3">
    <source>
        <dbReference type="PROSITE" id="PS50110"/>
    </source>
</evidence>
<organism evidence="5 6">
    <name type="scientific">Butyricicoccus intestinisimiae</name>
    <dbReference type="NCBI Taxonomy" id="2841509"/>
    <lineage>
        <taxon>Bacteria</taxon>
        <taxon>Bacillati</taxon>
        <taxon>Bacillota</taxon>
        <taxon>Clostridia</taxon>
        <taxon>Eubacteriales</taxon>
        <taxon>Butyricicoccaceae</taxon>
        <taxon>Butyricicoccus</taxon>
    </lineage>
</organism>
<sequence length="190" mass="21673">MENVLLVTASKKSADMLIDLIHSSGWHPDRILAAASCSEARRRLIENNVDLIIINAPLTDEFGHEFASYACQNTLSGVLMLVKADLADTVSERVEQDGVVVVTKPISRAVFYQSLHLVNSVRHRIYALQKENRQLRQRLEDLRVINRAKCLLIAEKHMSEDEAHSYIEKKAMDFRQSKRDIADEIIRSFD</sequence>
<feature type="domain" description="Response regulatory" evidence="3">
    <location>
        <begin position="3"/>
        <end position="119"/>
    </location>
</feature>
<feature type="domain" description="ANTAR" evidence="4">
    <location>
        <begin position="125"/>
        <end position="186"/>
    </location>
</feature>
<evidence type="ECO:0000256" key="2">
    <source>
        <dbReference type="SAM" id="Coils"/>
    </source>
</evidence>
<dbReference type="PROSITE" id="PS50921">
    <property type="entry name" value="ANTAR"/>
    <property type="match status" value="1"/>
</dbReference>
<dbReference type="SMART" id="SM01012">
    <property type="entry name" value="ANTAR"/>
    <property type="match status" value="1"/>
</dbReference>
<evidence type="ECO:0000313" key="5">
    <source>
        <dbReference type="EMBL" id="MBU5489695.1"/>
    </source>
</evidence>
<gene>
    <name evidence="5" type="ORF">KQI75_03470</name>
</gene>
<dbReference type="PROSITE" id="PS50110">
    <property type="entry name" value="RESPONSE_REGULATORY"/>
    <property type="match status" value="1"/>
</dbReference>
<dbReference type="InterPro" id="IPR001789">
    <property type="entry name" value="Sig_transdc_resp-reg_receiver"/>
</dbReference>
<protein>
    <submittedName>
        <fullName evidence="5">ANTAR domain-containing protein</fullName>
    </submittedName>
</protein>
<feature type="coiled-coil region" evidence="2">
    <location>
        <begin position="118"/>
        <end position="145"/>
    </location>
</feature>
<proteinExistence type="predicted"/>
<name>A0ABS6EQC1_9FIRM</name>